<dbReference type="HAMAP" id="MF_00364">
    <property type="entry name" value="NagZ"/>
    <property type="match status" value="1"/>
</dbReference>
<sequence length="356" mass="38618">MGPLMLDCQAERLLPEEKEKLAHPVVGGVILFSRNFYDCEQLTQLVKEIRESANRPLLIAVDHEGGRVQRFREGFTKLPAMGKLTGLVQAQAAGKDIHWTELPEEELDVEETVVNQATLELAKACGTIMAHELKQIDIDFSFAPVLDINGVSQVIGDRAFAETAEKVIPLASALIEGLQVANMPAIGKHFPGHGSVAPDSHVALPIDERPLEEIKQTDMVVFERLISKQLLDGVMPAHVIYSQVDSKPAGFSEHWLQKILKQDLGFNGAVFSDDLSMHGASVAGNYVDRAQAALSAGCHMVLACNNPKGAESILDALPHSTDSFEALTSLYGRKPAVHASAAYKNALKVLSRYGIG</sequence>
<comment type="catalytic activity">
    <reaction evidence="1 10">
        <text>Hydrolysis of terminal non-reducing N-acetyl-D-hexosamine residues in N-acetyl-beta-D-hexosaminides.</text>
        <dbReference type="EC" id="3.2.1.52"/>
    </reaction>
</comment>
<proteinExistence type="inferred from homology"/>
<comment type="caution">
    <text evidence="12">The sequence shown here is derived from an EMBL/GenBank/DDBJ whole genome shotgun (WGS) entry which is preliminary data.</text>
</comment>
<evidence type="ECO:0000256" key="8">
    <source>
        <dbReference type="ARBA" id="ARBA00023306"/>
    </source>
</evidence>
<evidence type="ECO:0000256" key="3">
    <source>
        <dbReference type="ARBA" id="ARBA00022618"/>
    </source>
</evidence>
<dbReference type="Gene3D" id="3.20.20.300">
    <property type="entry name" value="Glycoside hydrolase, family 3, N-terminal domain"/>
    <property type="match status" value="1"/>
</dbReference>
<evidence type="ECO:0000259" key="11">
    <source>
        <dbReference type="Pfam" id="PF00933"/>
    </source>
</evidence>
<dbReference type="InterPro" id="IPR001764">
    <property type="entry name" value="Glyco_hydro_3_N"/>
</dbReference>
<feature type="domain" description="Glycoside hydrolase family 3 N-terminal" evidence="11">
    <location>
        <begin position="15"/>
        <end position="317"/>
    </location>
</feature>
<dbReference type="InterPro" id="IPR022956">
    <property type="entry name" value="Beta_hexosaminidase_bac"/>
</dbReference>
<comment type="pathway">
    <text evidence="10">Cell wall biogenesis; peptidoglycan recycling.</text>
</comment>
<keyword evidence="5 10" id="KW-0133">Cell shape</keyword>
<evidence type="ECO:0000256" key="9">
    <source>
        <dbReference type="ARBA" id="ARBA00023316"/>
    </source>
</evidence>
<keyword evidence="6 10" id="KW-0573">Peptidoglycan synthesis</keyword>
<keyword evidence="8 10" id="KW-0131">Cell cycle</keyword>
<feature type="binding site" evidence="10">
    <location>
        <position position="158"/>
    </location>
    <ligand>
        <name>substrate</name>
    </ligand>
</feature>
<feature type="active site" description="Nucleophile" evidence="10">
    <location>
        <position position="273"/>
    </location>
</feature>
<keyword evidence="2 10" id="KW-0963">Cytoplasm</keyword>
<dbReference type="GO" id="GO:0009254">
    <property type="term" value="P:peptidoglycan turnover"/>
    <property type="evidence" value="ECO:0007669"/>
    <property type="project" value="UniProtKB-UniRule"/>
</dbReference>
<evidence type="ECO:0000256" key="5">
    <source>
        <dbReference type="ARBA" id="ARBA00022960"/>
    </source>
</evidence>
<keyword evidence="4 10" id="KW-0378">Hydrolase</keyword>
<dbReference type="Proteomes" id="UP001170717">
    <property type="component" value="Unassembled WGS sequence"/>
</dbReference>
<dbReference type="PANTHER" id="PTHR30480:SF13">
    <property type="entry name" value="BETA-HEXOSAMINIDASE"/>
    <property type="match status" value="1"/>
</dbReference>
<dbReference type="InterPro" id="IPR036962">
    <property type="entry name" value="Glyco_hydro_3_N_sf"/>
</dbReference>
<dbReference type="NCBIfam" id="NF003740">
    <property type="entry name" value="PRK05337.1"/>
    <property type="match status" value="1"/>
</dbReference>
<dbReference type="EMBL" id="JAUOQI010000019">
    <property type="protein sequence ID" value="MDO6579419.1"/>
    <property type="molecule type" value="Genomic_DNA"/>
</dbReference>
<feature type="binding site" evidence="10">
    <location>
        <begin position="188"/>
        <end position="189"/>
    </location>
    <ligand>
        <name>substrate</name>
    </ligand>
</feature>
<protein>
    <recommendedName>
        <fullName evidence="10">Beta-hexosaminidase</fullName>
        <ecNumber evidence="10">3.2.1.52</ecNumber>
    </recommendedName>
    <alternativeName>
        <fullName evidence="10">Beta-N-acetylhexosaminidase</fullName>
    </alternativeName>
    <alternativeName>
        <fullName evidence="10">N-acetyl-beta-glucosaminidase</fullName>
    </alternativeName>
</protein>
<dbReference type="GO" id="GO:0071555">
    <property type="term" value="P:cell wall organization"/>
    <property type="evidence" value="ECO:0007669"/>
    <property type="project" value="UniProtKB-KW"/>
</dbReference>
<dbReference type="PANTHER" id="PTHR30480">
    <property type="entry name" value="BETA-HEXOSAMINIDASE-RELATED"/>
    <property type="match status" value="1"/>
</dbReference>
<feature type="active site" description="Proton donor/acceptor" evidence="10">
    <location>
        <position position="201"/>
    </location>
</feature>
<keyword evidence="9 10" id="KW-0961">Cell wall biogenesis/degradation</keyword>
<evidence type="ECO:0000313" key="13">
    <source>
        <dbReference type="Proteomes" id="UP001170717"/>
    </source>
</evidence>
<dbReference type="EC" id="3.2.1.52" evidence="10"/>
<dbReference type="GO" id="GO:0051301">
    <property type="term" value="P:cell division"/>
    <property type="evidence" value="ECO:0007669"/>
    <property type="project" value="UniProtKB-KW"/>
</dbReference>
<dbReference type="Pfam" id="PF00933">
    <property type="entry name" value="Glyco_hydro_3"/>
    <property type="match status" value="1"/>
</dbReference>
<dbReference type="InterPro" id="IPR017853">
    <property type="entry name" value="GH"/>
</dbReference>
<dbReference type="GO" id="GO:0005975">
    <property type="term" value="P:carbohydrate metabolic process"/>
    <property type="evidence" value="ECO:0007669"/>
    <property type="project" value="InterPro"/>
</dbReference>
<accession>A0AAW7Z754</accession>
<evidence type="ECO:0000313" key="12">
    <source>
        <dbReference type="EMBL" id="MDO6579419.1"/>
    </source>
</evidence>
<evidence type="ECO:0000256" key="7">
    <source>
        <dbReference type="ARBA" id="ARBA00023295"/>
    </source>
</evidence>
<feature type="binding site" evidence="10">
    <location>
        <position position="70"/>
    </location>
    <ligand>
        <name>substrate</name>
    </ligand>
</feature>
<comment type="subcellular location">
    <subcellularLocation>
        <location evidence="10">Cytoplasm</location>
    </subcellularLocation>
</comment>
<evidence type="ECO:0000256" key="10">
    <source>
        <dbReference type="HAMAP-Rule" id="MF_00364"/>
    </source>
</evidence>
<gene>
    <name evidence="10 12" type="primary">nagZ</name>
    <name evidence="12" type="ORF">Q4527_18620</name>
</gene>
<feature type="site" description="Important for catalytic activity" evidence="10">
    <location>
        <position position="199"/>
    </location>
</feature>
<evidence type="ECO:0000256" key="1">
    <source>
        <dbReference type="ARBA" id="ARBA00001231"/>
    </source>
</evidence>
<organism evidence="12 13">
    <name type="scientific">Alteromonas stellipolaris</name>
    <dbReference type="NCBI Taxonomy" id="233316"/>
    <lineage>
        <taxon>Bacteria</taxon>
        <taxon>Pseudomonadati</taxon>
        <taxon>Pseudomonadota</taxon>
        <taxon>Gammaproteobacteria</taxon>
        <taxon>Alteromonadales</taxon>
        <taxon>Alteromonadaceae</taxon>
        <taxon>Alteromonas/Salinimonas group</taxon>
        <taxon>Alteromonas</taxon>
    </lineage>
</organism>
<dbReference type="InterPro" id="IPR050226">
    <property type="entry name" value="NagZ_Beta-hexosaminidase"/>
</dbReference>
<evidence type="ECO:0000256" key="6">
    <source>
        <dbReference type="ARBA" id="ARBA00022984"/>
    </source>
</evidence>
<dbReference type="AlphaFoldDB" id="A0AAW7Z754"/>
<name>A0AAW7Z754_9ALTE</name>
<dbReference type="GO" id="GO:0004563">
    <property type="term" value="F:beta-N-acetylhexosaminidase activity"/>
    <property type="evidence" value="ECO:0007669"/>
    <property type="project" value="UniProtKB-UniRule"/>
</dbReference>
<comment type="function">
    <text evidence="10">Plays a role in peptidoglycan recycling by cleaving the terminal beta-1,4-linked N-acetylglucosamine (GlcNAc) from peptide-linked peptidoglycan fragments, giving rise to free GlcNAc, anhydro-N-acetylmuramic acid and anhydro-N-acetylmuramic acid-linked peptides.</text>
</comment>
<reference evidence="12" key="1">
    <citation type="submission" date="2023-07" db="EMBL/GenBank/DDBJ databases">
        <title>Genome content predicts the carbon catabolic preferences of heterotrophic bacteria.</title>
        <authorList>
            <person name="Gralka M."/>
        </authorList>
    </citation>
    <scope>NUCLEOTIDE SEQUENCE</scope>
    <source>
        <strain evidence="12">F2M12</strain>
    </source>
</reference>
<dbReference type="GO" id="GO:0009252">
    <property type="term" value="P:peptidoglycan biosynthetic process"/>
    <property type="evidence" value="ECO:0007669"/>
    <property type="project" value="UniProtKB-KW"/>
</dbReference>
<evidence type="ECO:0000256" key="4">
    <source>
        <dbReference type="ARBA" id="ARBA00022801"/>
    </source>
</evidence>
<dbReference type="GO" id="GO:0005737">
    <property type="term" value="C:cytoplasm"/>
    <property type="evidence" value="ECO:0007669"/>
    <property type="project" value="UniProtKB-SubCell"/>
</dbReference>
<evidence type="ECO:0000256" key="2">
    <source>
        <dbReference type="ARBA" id="ARBA00022490"/>
    </source>
</evidence>
<feature type="binding site" evidence="10">
    <location>
        <position position="62"/>
    </location>
    <ligand>
        <name>substrate</name>
    </ligand>
</feature>
<dbReference type="GO" id="GO:0008360">
    <property type="term" value="P:regulation of cell shape"/>
    <property type="evidence" value="ECO:0007669"/>
    <property type="project" value="UniProtKB-KW"/>
</dbReference>
<keyword evidence="3 10" id="KW-0132">Cell division</keyword>
<dbReference type="SUPFAM" id="SSF51445">
    <property type="entry name" value="(Trans)glycosidases"/>
    <property type="match status" value="1"/>
</dbReference>
<keyword evidence="7 10" id="KW-0326">Glycosidase</keyword>
<comment type="similarity">
    <text evidence="10">Belongs to the glycosyl hydrolase 3 family. NagZ subfamily.</text>
</comment>